<dbReference type="PANTHER" id="PTHR35174:SF1">
    <property type="entry name" value="BLL0086 PROTEIN"/>
    <property type="match status" value="1"/>
</dbReference>
<dbReference type="RefSeq" id="WP_189327823.1">
    <property type="nucleotide sequence ID" value="NZ_BMPQ01000065.1"/>
</dbReference>
<protein>
    <recommendedName>
        <fullName evidence="2">YCII-related domain-containing protein</fullName>
    </recommendedName>
</protein>
<evidence type="ECO:0000313" key="4">
    <source>
        <dbReference type="Proteomes" id="UP000637788"/>
    </source>
</evidence>
<comment type="similarity">
    <text evidence="1">Belongs to the YciI family.</text>
</comment>
<dbReference type="InterPro" id="IPR005545">
    <property type="entry name" value="YCII"/>
</dbReference>
<dbReference type="PANTHER" id="PTHR35174">
    <property type="entry name" value="BLL7171 PROTEIN-RELATED"/>
    <property type="match status" value="1"/>
</dbReference>
<dbReference type="SUPFAM" id="SSF54909">
    <property type="entry name" value="Dimeric alpha+beta barrel"/>
    <property type="match status" value="1"/>
</dbReference>
<reference evidence="3" key="1">
    <citation type="journal article" date="2014" name="Int. J. Syst. Evol. Microbiol.">
        <title>Complete genome sequence of Corynebacterium casei LMG S-19264T (=DSM 44701T), isolated from a smear-ripened cheese.</title>
        <authorList>
            <consortium name="US DOE Joint Genome Institute (JGI-PGF)"/>
            <person name="Walter F."/>
            <person name="Albersmeier A."/>
            <person name="Kalinowski J."/>
            <person name="Ruckert C."/>
        </authorList>
    </citation>
    <scope>NUCLEOTIDE SEQUENCE</scope>
    <source>
        <strain evidence="3">JCM 3035</strain>
    </source>
</reference>
<dbReference type="AlphaFoldDB" id="A0A917RQ35"/>
<organism evidence="3 4">
    <name type="scientific">Streptomyces flaveus</name>
    <dbReference type="NCBI Taxonomy" id="66370"/>
    <lineage>
        <taxon>Bacteria</taxon>
        <taxon>Bacillati</taxon>
        <taxon>Actinomycetota</taxon>
        <taxon>Actinomycetes</taxon>
        <taxon>Kitasatosporales</taxon>
        <taxon>Streptomycetaceae</taxon>
        <taxon>Streptomyces</taxon>
        <taxon>Streptomyces aurantiacus group</taxon>
    </lineage>
</organism>
<accession>A0A917RQ35</accession>
<sequence>MRYLALLKAARPTTPPPPELMAAIMKLGEDATNAGSLLDTAGLAPSAMGSRVNVSEGKLAVTDGPFAEAKEFISYALYEVRTKEEVVEWTSRFMQLHRDLWPGWEGDAEVLKVMGPEDFASPA</sequence>
<feature type="domain" description="YCII-related" evidence="2">
    <location>
        <begin position="1"/>
        <end position="92"/>
    </location>
</feature>
<evidence type="ECO:0000256" key="1">
    <source>
        <dbReference type="ARBA" id="ARBA00007689"/>
    </source>
</evidence>
<evidence type="ECO:0000313" key="3">
    <source>
        <dbReference type="EMBL" id="GGL18158.1"/>
    </source>
</evidence>
<dbReference type="Pfam" id="PF03795">
    <property type="entry name" value="YCII"/>
    <property type="match status" value="1"/>
</dbReference>
<reference evidence="3" key="2">
    <citation type="submission" date="2020-09" db="EMBL/GenBank/DDBJ databases">
        <authorList>
            <person name="Sun Q."/>
            <person name="Ohkuma M."/>
        </authorList>
    </citation>
    <scope>NUCLEOTIDE SEQUENCE</scope>
    <source>
        <strain evidence="3">JCM 3035</strain>
    </source>
</reference>
<evidence type="ECO:0000259" key="2">
    <source>
        <dbReference type="Pfam" id="PF03795"/>
    </source>
</evidence>
<gene>
    <name evidence="3" type="ORF">GCM10010094_93910</name>
</gene>
<dbReference type="Proteomes" id="UP000637788">
    <property type="component" value="Unassembled WGS sequence"/>
</dbReference>
<dbReference type="InterPro" id="IPR011008">
    <property type="entry name" value="Dimeric_a/b-barrel"/>
</dbReference>
<name>A0A917RQ35_9ACTN</name>
<dbReference type="EMBL" id="BMPQ01000065">
    <property type="protein sequence ID" value="GGL18158.1"/>
    <property type="molecule type" value="Genomic_DNA"/>
</dbReference>
<dbReference type="Gene3D" id="3.30.70.1060">
    <property type="entry name" value="Dimeric alpha+beta barrel"/>
    <property type="match status" value="1"/>
</dbReference>
<keyword evidence="4" id="KW-1185">Reference proteome</keyword>
<comment type="caution">
    <text evidence="3">The sequence shown here is derived from an EMBL/GenBank/DDBJ whole genome shotgun (WGS) entry which is preliminary data.</text>
</comment>
<proteinExistence type="inferred from homology"/>